<evidence type="ECO:0000313" key="2">
    <source>
        <dbReference type="EMBL" id="GAA2219679.1"/>
    </source>
</evidence>
<feature type="domain" description="Bacterial transcriptional activator" evidence="1">
    <location>
        <begin position="100"/>
        <end position="240"/>
    </location>
</feature>
<sequence>MTQAPRCPTRPKLSLLGGFGLVLDDAPVTLGIQEQRVLAYLALVRPPPLAHRRAGLAERLWAGPAVRAAASLRTALWRLRQADERLVRASRDTVRLHEAVDADVWRCAAQAGRLLAGDQELRPQDTSLAVLRGDLLPGWDEEWLLLERERLGQVRIHALEALAGRLCGLGRYLEAIEAAYAAIGEDPLRESAHAALIEVFLAEGNVAQARRQFERYTVLLWAEMALRPSAGLTRRVRGCAEVAARAAG</sequence>
<evidence type="ECO:0000259" key="1">
    <source>
        <dbReference type="SMART" id="SM01043"/>
    </source>
</evidence>
<dbReference type="SMART" id="SM01043">
    <property type="entry name" value="BTAD"/>
    <property type="match status" value="1"/>
</dbReference>
<reference evidence="3" key="1">
    <citation type="journal article" date="2019" name="Int. J. Syst. Evol. Microbiol.">
        <title>The Global Catalogue of Microorganisms (GCM) 10K type strain sequencing project: providing services to taxonomists for standard genome sequencing and annotation.</title>
        <authorList>
            <consortium name="The Broad Institute Genomics Platform"/>
            <consortium name="The Broad Institute Genome Sequencing Center for Infectious Disease"/>
            <person name="Wu L."/>
            <person name="Ma J."/>
        </authorList>
    </citation>
    <scope>NUCLEOTIDE SEQUENCE [LARGE SCALE GENOMIC DNA]</scope>
    <source>
        <strain evidence="3">JCM 16114</strain>
    </source>
</reference>
<dbReference type="InterPro" id="IPR011990">
    <property type="entry name" value="TPR-like_helical_dom_sf"/>
</dbReference>
<proteinExistence type="predicted"/>
<dbReference type="InterPro" id="IPR036388">
    <property type="entry name" value="WH-like_DNA-bd_sf"/>
</dbReference>
<dbReference type="RefSeq" id="WP_344496434.1">
    <property type="nucleotide sequence ID" value="NZ_BAAAQX010000078.1"/>
</dbReference>
<evidence type="ECO:0000313" key="3">
    <source>
        <dbReference type="Proteomes" id="UP001499843"/>
    </source>
</evidence>
<accession>A0ABP5Q0D5</accession>
<dbReference type="InterPro" id="IPR051677">
    <property type="entry name" value="AfsR-DnrI-RedD_regulator"/>
</dbReference>
<dbReference type="PANTHER" id="PTHR35807">
    <property type="entry name" value="TRANSCRIPTIONAL REGULATOR REDD-RELATED"/>
    <property type="match status" value="1"/>
</dbReference>
<gene>
    <name evidence="2" type="ORF">GCM10009850_121180</name>
</gene>
<protein>
    <recommendedName>
        <fullName evidence="1">Bacterial transcriptional activator domain-containing protein</fullName>
    </recommendedName>
</protein>
<dbReference type="EMBL" id="BAAAQX010000078">
    <property type="protein sequence ID" value="GAA2219679.1"/>
    <property type="molecule type" value="Genomic_DNA"/>
</dbReference>
<dbReference type="Proteomes" id="UP001499843">
    <property type="component" value="Unassembled WGS sequence"/>
</dbReference>
<comment type="caution">
    <text evidence="2">The sequence shown here is derived from an EMBL/GenBank/DDBJ whole genome shotgun (WGS) entry which is preliminary data.</text>
</comment>
<dbReference type="Gene3D" id="1.25.40.10">
    <property type="entry name" value="Tetratricopeptide repeat domain"/>
    <property type="match status" value="1"/>
</dbReference>
<dbReference type="SUPFAM" id="SSF48452">
    <property type="entry name" value="TPR-like"/>
    <property type="match status" value="1"/>
</dbReference>
<organism evidence="2 3">
    <name type="scientific">Nonomuraea monospora</name>
    <dbReference type="NCBI Taxonomy" id="568818"/>
    <lineage>
        <taxon>Bacteria</taxon>
        <taxon>Bacillati</taxon>
        <taxon>Actinomycetota</taxon>
        <taxon>Actinomycetes</taxon>
        <taxon>Streptosporangiales</taxon>
        <taxon>Streptosporangiaceae</taxon>
        <taxon>Nonomuraea</taxon>
    </lineage>
</organism>
<keyword evidence="3" id="KW-1185">Reference proteome</keyword>
<name>A0ABP5Q0D5_9ACTN</name>
<dbReference type="Pfam" id="PF03704">
    <property type="entry name" value="BTAD"/>
    <property type="match status" value="1"/>
</dbReference>
<dbReference type="Gene3D" id="1.10.10.10">
    <property type="entry name" value="Winged helix-like DNA-binding domain superfamily/Winged helix DNA-binding domain"/>
    <property type="match status" value="1"/>
</dbReference>
<dbReference type="InterPro" id="IPR005158">
    <property type="entry name" value="BTAD"/>
</dbReference>